<proteinExistence type="predicted"/>
<protein>
    <submittedName>
        <fullName evidence="1">Alkaline/neutral invertase C</fullName>
    </submittedName>
</protein>
<accession>A0ACB8IA11</accession>
<dbReference type="EMBL" id="CM039178">
    <property type="protein sequence ID" value="KAH9683967.1"/>
    <property type="molecule type" value="Genomic_DNA"/>
</dbReference>
<evidence type="ECO:0000313" key="1">
    <source>
        <dbReference type="EMBL" id="KAH9683967.1"/>
    </source>
</evidence>
<evidence type="ECO:0000313" key="2">
    <source>
        <dbReference type="Proteomes" id="UP000829398"/>
    </source>
</evidence>
<gene>
    <name evidence="1" type="ORF">KPL71_027861</name>
</gene>
<comment type="caution">
    <text evidence="1">The sequence shown here is derived from an EMBL/GenBank/DDBJ whole genome shotgun (WGS) entry which is preliminary data.</text>
</comment>
<reference evidence="2" key="1">
    <citation type="journal article" date="2023" name="Hortic. Res.">
        <title>A chromosome-level phased genome enabling allele-level studies in sweet orange: a case study on citrus Huanglongbing tolerance.</title>
        <authorList>
            <person name="Wu B."/>
            <person name="Yu Q."/>
            <person name="Deng Z."/>
            <person name="Duan Y."/>
            <person name="Luo F."/>
            <person name="Gmitter F. Jr."/>
        </authorList>
    </citation>
    <scope>NUCLEOTIDE SEQUENCE [LARGE SCALE GENOMIC DNA]</scope>
    <source>
        <strain evidence="2">cv. Valencia</strain>
    </source>
</reference>
<keyword evidence="2" id="KW-1185">Reference proteome</keyword>
<sequence>MNTSSCIGISTMKPCCRILIGYRISSIFGVSHIRSNHKIVNNSSKLHSKSKLSCYNDAKCKVIGPKKGVIDLNRRAFFASGSNWGESKILGKNKLGVNKDSSRGILVIPHVASDFRNHSTSIDSHVNEKGFESIYIQGGLNVKPLVIENGNEVVKEDGSRVQVNGSGVNLDILKDLNENVETESEASNIEKEAWKLLRDAVVNYCGNPVGTVAANNPADKQPLNYDQVFIRDFVPSALAFLLNGEGDIVKNFLLHTLQLQSWEKTVDCYSPGQGLMPASFKVRTVPLDGGDGTLEEVLDPDFGESAIGRVAPVDSGLWWIILLRAYGKITGDYALQERVDVQTDAWVFMDTLLKSNHYSIRHYAALVRCSLSMMELRTWWLQ</sequence>
<dbReference type="Proteomes" id="UP000829398">
    <property type="component" value="Chromosome 9"/>
</dbReference>
<name>A0ACB8IA11_CITSI</name>
<organism evidence="1 2">
    <name type="scientific">Citrus sinensis</name>
    <name type="common">Sweet orange</name>
    <name type="synonym">Citrus aurantium var. sinensis</name>
    <dbReference type="NCBI Taxonomy" id="2711"/>
    <lineage>
        <taxon>Eukaryota</taxon>
        <taxon>Viridiplantae</taxon>
        <taxon>Streptophyta</taxon>
        <taxon>Embryophyta</taxon>
        <taxon>Tracheophyta</taxon>
        <taxon>Spermatophyta</taxon>
        <taxon>Magnoliopsida</taxon>
        <taxon>eudicotyledons</taxon>
        <taxon>Gunneridae</taxon>
        <taxon>Pentapetalae</taxon>
        <taxon>rosids</taxon>
        <taxon>malvids</taxon>
        <taxon>Sapindales</taxon>
        <taxon>Rutaceae</taxon>
        <taxon>Aurantioideae</taxon>
        <taxon>Citrus</taxon>
    </lineage>
</organism>